<name>A0A101LWN1_PICGL</name>
<proteinExistence type="predicted"/>
<reference evidence="1" key="1">
    <citation type="journal article" date="2015" name="Genome Biol. Evol.">
        <title>Organellar Genomes of White Spruce (Picea glauca): Assembly and Annotation.</title>
        <authorList>
            <person name="Jackman S.D."/>
            <person name="Warren R.L."/>
            <person name="Gibb E.A."/>
            <person name="Vandervalk B.P."/>
            <person name="Mohamadi H."/>
            <person name="Chu J."/>
            <person name="Raymond A."/>
            <person name="Pleasance S."/>
            <person name="Coope R."/>
            <person name="Wildung M.R."/>
            <person name="Ritland C.E."/>
            <person name="Bousquet J."/>
            <person name="Jones S.J."/>
            <person name="Bohlmann J."/>
            <person name="Birol I."/>
        </authorList>
    </citation>
    <scope>NUCLEOTIDE SEQUENCE [LARGE SCALE GENOMIC DNA]</scope>
    <source>
        <tissue evidence="1">Flushing bud</tissue>
    </source>
</reference>
<comment type="caution">
    <text evidence="1">The sequence shown here is derived from an EMBL/GenBank/DDBJ whole genome shotgun (WGS) entry which is preliminary data.</text>
</comment>
<organism evidence="1">
    <name type="scientific">Picea glauca</name>
    <name type="common">White spruce</name>
    <name type="synonym">Pinus glauca</name>
    <dbReference type="NCBI Taxonomy" id="3330"/>
    <lineage>
        <taxon>Eukaryota</taxon>
        <taxon>Viridiplantae</taxon>
        <taxon>Streptophyta</taxon>
        <taxon>Embryophyta</taxon>
        <taxon>Tracheophyta</taxon>
        <taxon>Spermatophyta</taxon>
        <taxon>Pinopsida</taxon>
        <taxon>Pinidae</taxon>
        <taxon>Conifers I</taxon>
        <taxon>Pinales</taxon>
        <taxon>Pinaceae</taxon>
        <taxon>Picea</taxon>
    </lineage>
</organism>
<dbReference type="EMBL" id="LKAM01000010">
    <property type="protein sequence ID" value="KUM46737.1"/>
    <property type="molecule type" value="Genomic_DNA"/>
</dbReference>
<dbReference type="AlphaFoldDB" id="A0A101LWN1"/>
<sequence length="74" mass="8723">MSDFVRINSTISLQFFGKWGWGKMVSPNNIGVKETRVVITRPAICLPDSPTMSRAFWDIYGVFPYYFFHYQPFY</sequence>
<gene>
    <name evidence="1" type="ORF">ABT39_MTgene1417</name>
</gene>
<geneLocation type="mitochondrion" evidence="1"/>
<evidence type="ECO:0000313" key="1">
    <source>
        <dbReference type="EMBL" id="KUM46737.1"/>
    </source>
</evidence>
<keyword evidence="1" id="KW-0496">Mitochondrion</keyword>
<accession>A0A101LWN1</accession>
<protein>
    <submittedName>
        <fullName evidence="1">Uncharacterized protein</fullName>
    </submittedName>
</protein>